<feature type="compositionally biased region" description="Low complexity" evidence="1">
    <location>
        <begin position="283"/>
        <end position="297"/>
    </location>
</feature>
<feature type="compositionally biased region" description="Polar residues" evidence="1">
    <location>
        <begin position="115"/>
        <end position="126"/>
    </location>
</feature>
<feature type="compositionally biased region" description="Pro residues" evidence="1">
    <location>
        <begin position="170"/>
        <end position="179"/>
    </location>
</feature>
<reference evidence="2 3" key="1">
    <citation type="journal article" date="2020" name="Genome Biol. Evol.">
        <title>Comparative genomics of Sclerotiniaceae.</title>
        <authorList>
            <person name="Valero Jimenez C.A."/>
            <person name="Steentjes M."/>
            <person name="Scholten O.E."/>
            <person name="Van Kan J.A.L."/>
        </authorList>
    </citation>
    <scope>NUCLEOTIDE SEQUENCE [LARGE SCALE GENOMIC DNA]</scope>
    <source>
        <strain evidence="2 3">MUCL 94</strain>
    </source>
</reference>
<dbReference type="EMBL" id="RCSW01000010">
    <property type="protein sequence ID" value="KAF7943609.1"/>
    <property type="molecule type" value="Genomic_DNA"/>
</dbReference>
<dbReference type="AlphaFoldDB" id="A0A9P5IQP5"/>
<feature type="compositionally biased region" description="Low complexity" evidence="1">
    <location>
        <begin position="257"/>
        <end position="270"/>
    </location>
</feature>
<comment type="caution">
    <text evidence="2">The sequence shown here is derived from an EMBL/GenBank/DDBJ whole genome shotgun (WGS) entry which is preliminary data.</text>
</comment>
<organism evidence="2 3">
    <name type="scientific">Botrytis byssoidea</name>
    <dbReference type="NCBI Taxonomy" id="139641"/>
    <lineage>
        <taxon>Eukaryota</taxon>
        <taxon>Fungi</taxon>
        <taxon>Dikarya</taxon>
        <taxon>Ascomycota</taxon>
        <taxon>Pezizomycotina</taxon>
        <taxon>Leotiomycetes</taxon>
        <taxon>Helotiales</taxon>
        <taxon>Sclerotiniaceae</taxon>
        <taxon>Botrytis</taxon>
    </lineage>
</organism>
<gene>
    <name evidence="2" type="ORF">EAE97_005680</name>
</gene>
<feature type="compositionally biased region" description="Low complexity" evidence="1">
    <location>
        <begin position="339"/>
        <end position="352"/>
    </location>
</feature>
<name>A0A9P5IQP5_9HELO</name>
<accession>A0A9P5IQP5</accession>
<feature type="compositionally biased region" description="Polar residues" evidence="1">
    <location>
        <begin position="1"/>
        <end position="35"/>
    </location>
</feature>
<dbReference type="GeneID" id="62149269"/>
<dbReference type="Proteomes" id="UP000710849">
    <property type="component" value="Unassembled WGS sequence"/>
</dbReference>
<protein>
    <submittedName>
        <fullName evidence="2">Uncharacterized protein</fullName>
    </submittedName>
</protein>
<evidence type="ECO:0000256" key="1">
    <source>
        <dbReference type="SAM" id="MobiDB-lite"/>
    </source>
</evidence>
<feature type="region of interest" description="Disordered" evidence="1">
    <location>
        <begin position="1"/>
        <end position="374"/>
    </location>
</feature>
<sequence>MPSGKSGSRISRTTQAQNEITTTGNGKTKVYNYSPSEGGPNNGLRQFLRQPHETVNRAPPGEPFCPTLRLPGSHNDGRSGHHNDVFDTDSYADTVGPWDSISQISVQPSMRRGPASTSSHTRNQDWAVTKIRGSGRYAHSGVPSSRDSDLTVRQLSSEHGASSSTREPPLELPPPPPPSSSTTTPRTIQKYLKSNAERSVKDPSLYEPSGFTEQPPSSHRSERERSRRVKALSPSEFTEQPPSSHRSERERPRRVRAPSPSESTEQPPSSHRSERERPRRVRAPSPSEFTEQPPSSSHRSEREHPRSVKTLSPYTPSEYPVAPLPTAPPRPQQPKRRQTSIMMSQHHQSSSTYNAHGSNHYMSSQSFQSYRNNH</sequence>
<feature type="compositionally biased region" description="Pro residues" evidence="1">
    <location>
        <begin position="322"/>
        <end position="332"/>
    </location>
</feature>
<feature type="compositionally biased region" description="Polar residues" evidence="1">
    <location>
        <begin position="151"/>
        <end position="161"/>
    </location>
</feature>
<evidence type="ECO:0000313" key="2">
    <source>
        <dbReference type="EMBL" id="KAF7943609.1"/>
    </source>
</evidence>
<feature type="compositionally biased region" description="Basic and acidic residues" evidence="1">
    <location>
        <begin position="75"/>
        <end position="85"/>
    </location>
</feature>
<dbReference type="RefSeq" id="XP_038732668.1">
    <property type="nucleotide sequence ID" value="XM_038876192.1"/>
</dbReference>
<feature type="compositionally biased region" description="Polar residues" evidence="1">
    <location>
        <begin position="353"/>
        <end position="374"/>
    </location>
</feature>
<proteinExistence type="predicted"/>
<evidence type="ECO:0000313" key="3">
    <source>
        <dbReference type="Proteomes" id="UP000710849"/>
    </source>
</evidence>
<keyword evidence="3" id="KW-1185">Reference proteome</keyword>